<feature type="transmembrane region" description="Helical" evidence="2">
    <location>
        <begin position="79"/>
        <end position="104"/>
    </location>
</feature>
<sequence>MTEVGKRPAFEAPSDLARPVRPDPRMRRPAATTVGAVLVLLRVLAGVAVLVAIAVEWRNVLSAEFDDLDPADLGEASDAALAVVIVVGAVVLAVQLALAVFIFVGWNWPRILVMVFATVSISLTFAAWWAGDQRITIDETLATLALDILIMLALSSRPARAYARRPRERPSQGRPR</sequence>
<dbReference type="Proteomes" id="UP000324678">
    <property type="component" value="Chromosome"/>
</dbReference>
<accession>A0A5C1YF70</accession>
<keyword evidence="2" id="KW-0472">Membrane</keyword>
<evidence type="ECO:0000256" key="2">
    <source>
        <dbReference type="SAM" id="Phobius"/>
    </source>
</evidence>
<proteinExistence type="predicted"/>
<feature type="transmembrane region" description="Helical" evidence="2">
    <location>
        <begin position="111"/>
        <end position="129"/>
    </location>
</feature>
<dbReference type="RefSeq" id="WP_149160329.1">
    <property type="nucleotide sequence ID" value="NZ_CP043505.1"/>
</dbReference>
<name>A0A5C1YF70_9MICO</name>
<dbReference type="EMBL" id="CP043505">
    <property type="protein sequence ID" value="QEO14308.1"/>
    <property type="molecule type" value="Genomic_DNA"/>
</dbReference>
<organism evidence="3 4">
    <name type="scientific">Agromyces intestinalis</name>
    <dbReference type="NCBI Taxonomy" id="2592652"/>
    <lineage>
        <taxon>Bacteria</taxon>
        <taxon>Bacillati</taxon>
        <taxon>Actinomycetota</taxon>
        <taxon>Actinomycetes</taxon>
        <taxon>Micrococcales</taxon>
        <taxon>Microbacteriaceae</taxon>
        <taxon>Agromyces</taxon>
    </lineage>
</organism>
<protein>
    <submittedName>
        <fullName evidence="3">Uncharacterized protein</fullName>
    </submittedName>
</protein>
<feature type="transmembrane region" description="Helical" evidence="2">
    <location>
        <begin position="30"/>
        <end position="55"/>
    </location>
</feature>
<evidence type="ECO:0000313" key="3">
    <source>
        <dbReference type="EMBL" id="QEO14308.1"/>
    </source>
</evidence>
<keyword evidence="2" id="KW-1133">Transmembrane helix</keyword>
<reference evidence="3 4" key="1">
    <citation type="submission" date="2019-09" db="EMBL/GenBank/DDBJ databases">
        <title>Genome sequencing of strain KACC 19306.</title>
        <authorList>
            <person name="Heo J."/>
            <person name="Kim S.-J."/>
            <person name="Kim J.-S."/>
            <person name="Hong S.-B."/>
            <person name="Kwon S.-W."/>
        </authorList>
    </citation>
    <scope>NUCLEOTIDE SEQUENCE [LARGE SCALE GENOMIC DNA]</scope>
    <source>
        <strain evidence="3 4">KACC 19306</strain>
    </source>
</reference>
<evidence type="ECO:0000313" key="4">
    <source>
        <dbReference type="Proteomes" id="UP000324678"/>
    </source>
</evidence>
<dbReference type="KEGG" id="ail:FLP10_07670"/>
<keyword evidence="4" id="KW-1185">Reference proteome</keyword>
<dbReference type="AlphaFoldDB" id="A0A5C1YF70"/>
<dbReference type="OrthoDB" id="5007962at2"/>
<gene>
    <name evidence="3" type="ORF">FLP10_07670</name>
</gene>
<evidence type="ECO:0000256" key="1">
    <source>
        <dbReference type="SAM" id="MobiDB-lite"/>
    </source>
</evidence>
<feature type="transmembrane region" description="Helical" evidence="2">
    <location>
        <begin position="141"/>
        <end position="159"/>
    </location>
</feature>
<keyword evidence="2" id="KW-0812">Transmembrane</keyword>
<feature type="region of interest" description="Disordered" evidence="1">
    <location>
        <begin position="1"/>
        <end position="26"/>
    </location>
</feature>